<protein>
    <submittedName>
        <fullName evidence="2">Uncharacterized protein LOC112821079 isoform X1</fullName>
    </submittedName>
</protein>
<evidence type="ECO:0000313" key="2">
    <source>
        <dbReference type="RefSeq" id="XP_025724059.1"/>
    </source>
</evidence>
<sequence length="220" mass="24160">MRLREESQEWEVLSWKEPGRHALTDKRCIRAGGWSRGLAAPLSGCVTLDKSFSLSAGAEEAEQRYMMPLGASWVIPAHTPLTTKPVTRLCRHQWQELLLLLIASSDDLQPPPPETETTRSPTCNWKTVLEFVHLAVTISSLNQTCSLARRTLLQIWPSAQQGPVPGCAWHEIKLCDIVIVELHLIKAKVFLNTHVAGEKKLELCGAAEAGPGLGVGADVS</sequence>
<gene>
    <name evidence="2" type="primary">LOC112821079</name>
</gene>
<reference key="1">
    <citation type="submission" date="2019-01" db="UniProtKB">
        <authorList>
            <consortium name="RefSeq"/>
        </authorList>
    </citation>
    <scope>IDENTIFICATION</scope>
</reference>
<dbReference type="Proteomes" id="UP000286641">
    <property type="component" value="Unplaced"/>
</dbReference>
<reference evidence="2" key="2">
    <citation type="submission" date="2025-08" db="UniProtKB">
        <authorList>
            <consortium name="RefSeq"/>
        </authorList>
    </citation>
    <scope>IDENTIFICATION</scope>
    <source>
        <tissue evidence="2">Blood</tissue>
    </source>
</reference>
<dbReference type="RefSeq" id="XP_025724059.1">
    <property type="nucleotide sequence ID" value="XM_025868274.1"/>
</dbReference>
<accession>A0A3Q7NRZ8</accession>
<proteinExistence type="predicted"/>
<evidence type="ECO:0000313" key="1">
    <source>
        <dbReference type="Proteomes" id="UP000286641"/>
    </source>
</evidence>
<name>A0A3Q7NRZ8_CALUR</name>
<dbReference type="AlphaFoldDB" id="A0A3Q7NRZ8"/>
<keyword evidence="1" id="KW-1185">Reference proteome</keyword>
<dbReference type="InParanoid" id="A0A3Q7NRZ8"/>
<organism evidence="1 2">
    <name type="scientific">Callorhinus ursinus</name>
    <name type="common">Northern fur seal</name>
    <dbReference type="NCBI Taxonomy" id="34884"/>
    <lineage>
        <taxon>Eukaryota</taxon>
        <taxon>Metazoa</taxon>
        <taxon>Chordata</taxon>
        <taxon>Craniata</taxon>
        <taxon>Vertebrata</taxon>
        <taxon>Euteleostomi</taxon>
        <taxon>Mammalia</taxon>
        <taxon>Eutheria</taxon>
        <taxon>Laurasiatheria</taxon>
        <taxon>Carnivora</taxon>
        <taxon>Caniformia</taxon>
        <taxon>Pinnipedia</taxon>
        <taxon>Otariidae</taxon>
        <taxon>Callorhinus</taxon>
    </lineage>
</organism>